<dbReference type="EMBL" id="BK015515">
    <property type="protein sequence ID" value="DAE10603.1"/>
    <property type="molecule type" value="Genomic_DNA"/>
</dbReference>
<accession>A0A8S5PVT8</accession>
<name>A0A8S5PVT8_9CAUD</name>
<protein>
    <submittedName>
        <fullName evidence="1">Uncharacterized protein</fullName>
    </submittedName>
</protein>
<sequence>MNESFTIQSNNSATISKTETVAFLLSETR</sequence>
<proteinExistence type="predicted"/>
<reference evidence="1" key="1">
    <citation type="journal article" date="2021" name="Proc. Natl. Acad. Sci. U.S.A.">
        <title>A Catalog of Tens of Thousands of Viruses from Human Metagenomes Reveals Hidden Associations with Chronic Diseases.</title>
        <authorList>
            <person name="Tisza M.J."/>
            <person name="Buck C.B."/>
        </authorList>
    </citation>
    <scope>NUCLEOTIDE SEQUENCE</scope>
    <source>
        <strain evidence="1">Ctd9R8</strain>
    </source>
</reference>
<evidence type="ECO:0000313" key="1">
    <source>
        <dbReference type="EMBL" id="DAE10603.1"/>
    </source>
</evidence>
<organism evidence="1">
    <name type="scientific">Siphoviridae sp. ctd9R8</name>
    <dbReference type="NCBI Taxonomy" id="2825576"/>
    <lineage>
        <taxon>Viruses</taxon>
        <taxon>Duplodnaviria</taxon>
        <taxon>Heunggongvirae</taxon>
        <taxon>Uroviricota</taxon>
        <taxon>Caudoviricetes</taxon>
    </lineage>
</organism>